<name>A0A212EGU4_DANPL</name>
<keyword evidence="1" id="KW-0732">Signal</keyword>
<sequence length="42" mass="4560">MLLWGLCVLTLAGLATAQGPEKIVCEANVNLYIKVPKSLPKY</sequence>
<keyword evidence="3" id="KW-1185">Reference proteome</keyword>
<dbReference type="InParanoid" id="A0A212EGU4"/>
<dbReference type="EMBL" id="AGBW02015022">
    <property type="protein sequence ID" value="OWR40698.1"/>
    <property type="molecule type" value="Genomic_DNA"/>
</dbReference>
<gene>
    <name evidence="2" type="ORF">KGM_208790</name>
</gene>
<evidence type="ECO:0000313" key="2">
    <source>
        <dbReference type="EMBL" id="OWR40698.1"/>
    </source>
</evidence>
<evidence type="ECO:0000256" key="1">
    <source>
        <dbReference type="SAM" id="SignalP"/>
    </source>
</evidence>
<evidence type="ECO:0000313" key="3">
    <source>
        <dbReference type="Proteomes" id="UP000007151"/>
    </source>
</evidence>
<accession>A0A212EGU4</accession>
<dbReference type="AlphaFoldDB" id="A0A212EGU4"/>
<feature type="signal peptide" evidence="1">
    <location>
        <begin position="1"/>
        <end position="17"/>
    </location>
</feature>
<comment type="caution">
    <text evidence="2">The sequence shown here is derived from an EMBL/GenBank/DDBJ whole genome shotgun (WGS) entry which is preliminary data.</text>
</comment>
<reference evidence="2 3" key="1">
    <citation type="journal article" date="2011" name="Cell">
        <title>The monarch butterfly genome yields insights into long-distance migration.</title>
        <authorList>
            <person name="Zhan S."/>
            <person name="Merlin C."/>
            <person name="Boore J.L."/>
            <person name="Reppert S.M."/>
        </authorList>
    </citation>
    <scope>NUCLEOTIDE SEQUENCE [LARGE SCALE GENOMIC DNA]</scope>
    <source>
        <strain evidence="2">F-2</strain>
    </source>
</reference>
<protein>
    <submittedName>
        <fullName evidence="2">Uncharacterized protein</fullName>
    </submittedName>
</protein>
<organism evidence="2 3">
    <name type="scientific">Danaus plexippus plexippus</name>
    <dbReference type="NCBI Taxonomy" id="278856"/>
    <lineage>
        <taxon>Eukaryota</taxon>
        <taxon>Metazoa</taxon>
        <taxon>Ecdysozoa</taxon>
        <taxon>Arthropoda</taxon>
        <taxon>Hexapoda</taxon>
        <taxon>Insecta</taxon>
        <taxon>Pterygota</taxon>
        <taxon>Neoptera</taxon>
        <taxon>Endopterygota</taxon>
        <taxon>Lepidoptera</taxon>
        <taxon>Glossata</taxon>
        <taxon>Ditrysia</taxon>
        <taxon>Papilionoidea</taxon>
        <taxon>Nymphalidae</taxon>
        <taxon>Danainae</taxon>
        <taxon>Danaini</taxon>
        <taxon>Danaina</taxon>
        <taxon>Danaus</taxon>
        <taxon>Danaus</taxon>
    </lineage>
</organism>
<proteinExistence type="predicted"/>
<dbReference type="KEGG" id="dpl:KGM_208790"/>
<feature type="chain" id="PRO_5012058197" evidence="1">
    <location>
        <begin position="18"/>
        <end position="42"/>
    </location>
</feature>
<dbReference type="Proteomes" id="UP000007151">
    <property type="component" value="Unassembled WGS sequence"/>
</dbReference>